<reference evidence="1 2" key="1">
    <citation type="submission" date="2015-08" db="EMBL/GenBank/DDBJ databases">
        <authorList>
            <person name="Babu N.S."/>
            <person name="Beckwith C.J."/>
            <person name="Beseler K.G."/>
            <person name="Brison A."/>
            <person name="Carone J.V."/>
            <person name="Caskin T.P."/>
            <person name="Diamond M."/>
            <person name="Durham M.E."/>
            <person name="Foxe J.M."/>
            <person name="Go M."/>
            <person name="Henderson B.A."/>
            <person name="Jones I.B."/>
            <person name="McGettigan J.A."/>
            <person name="Micheletti S.J."/>
            <person name="Nasrallah M.E."/>
            <person name="Ortiz D."/>
            <person name="Piller C.R."/>
            <person name="Privatt S.R."/>
            <person name="Schneider S.L."/>
            <person name="Sharp S."/>
            <person name="Smith T.C."/>
            <person name="Stanton J.D."/>
            <person name="Ullery H.E."/>
            <person name="Wilson R.J."/>
            <person name="Serrano M.G."/>
            <person name="Buck G."/>
            <person name="Lee V."/>
            <person name="Wang Y."/>
            <person name="Carvalho R."/>
            <person name="Voegtly L."/>
            <person name="Shi R."/>
            <person name="Duckworth R."/>
            <person name="Johnson A."/>
            <person name="Loviza R."/>
            <person name="Walstead R."/>
            <person name="Shah Z."/>
            <person name="Kiflezghi M."/>
            <person name="Wade K."/>
            <person name="Ball S.L."/>
            <person name="Bradley K.W."/>
            <person name="Asai D.J."/>
            <person name="Bowman C.A."/>
            <person name="Russell D.A."/>
            <person name="Pope W.H."/>
            <person name="Jacobs-Sera D."/>
            <person name="Hendrix R.W."/>
            <person name="Hatfull G.F."/>
        </authorList>
    </citation>
    <scope>NUCLEOTIDE SEQUENCE [LARGE SCALE GENOMIC DNA]</scope>
    <source>
        <strain evidence="1 2">DSM 27648</strain>
    </source>
</reference>
<dbReference type="EMBL" id="CP012333">
    <property type="protein sequence ID" value="AKV03309.1"/>
    <property type="molecule type" value="Genomic_DNA"/>
</dbReference>
<dbReference type="RefSeq" id="WP_146654100.1">
    <property type="nucleotide sequence ID" value="NZ_CP012333.1"/>
</dbReference>
<organism evidence="1 2">
    <name type="scientific">Labilithrix luteola</name>
    <dbReference type="NCBI Taxonomy" id="1391654"/>
    <lineage>
        <taxon>Bacteria</taxon>
        <taxon>Pseudomonadati</taxon>
        <taxon>Myxococcota</taxon>
        <taxon>Polyangia</taxon>
        <taxon>Polyangiales</taxon>
        <taxon>Labilitrichaceae</taxon>
        <taxon>Labilithrix</taxon>
    </lineage>
</organism>
<keyword evidence="2" id="KW-1185">Reference proteome</keyword>
<dbReference type="Proteomes" id="UP000064967">
    <property type="component" value="Chromosome"/>
</dbReference>
<proteinExistence type="predicted"/>
<evidence type="ECO:0000313" key="1">
    <source>
        <dbReference type="EMBL" id="AKV03309.1"/>
    </source>
</evidence>
<accession>A0A0K1QC34</accession>
<evidence type="ECO:0000313" key="2">
    <source>
        <dbReference type="Proteomes" id="UP000064967"/>
    </source>
</evidence>
<gene>
    <name evidence="1" type="ORF">AKJ09_09972</name>
</gene>
<sequence>MAREGSIALGGGGWLTDIQPAGARRVVGLRGGDTVVRITEEDDGGYATQTTTLPMTAPTGAAVSGFYSLWADDDDAWLSGWGLVLHGPTTGDAGAYEVSTVALTGAPLNRPLFRIRGTANDNLWAIGVRYALHKTTP</sequence>
<protein>
    <submittedName>
        <fullName evidence="1">Uncharacterized protein</fullName>
    </submittedName>
</protein>
<name>A0A0K1QC34_9BACT</name>
<dbReference type="AlphaFoldDB" id="A0A0K1QC34"/>
<dbReference type="KEGG" id="llu:AKJ09_09972"/>
<dbReference type="STRING" id="1391654.AKJ09_09972"/>